<dbReference type="InterPro" id="IPR023696">
    <property type="entry name" value="Ureohydrolase_dom_sf"/>
</dbReference>
<feature type="non-terminal residue" evidence="2">
    <location>
        <position position="88"/>
    </location>
</feature>
<evidence type="ECO:0000313" key="3">
    <source>
        <dbReference type="Proteomes" id="UP000631114"/>
    </source>
</evidence>
<dbReference type="Proteomes" id="UP000631114">
    <property type="component" value="Unassembled WGS sequence"/>
</dbReference>
<sequence length="88" mass="9429">ASEKVATGELSSAVAIVRPPGHHAEPDEAMGFCLSNNVVIAASYLLNQRPELGVKKILIVDWDVHHGMGPKRCFGRILGCCTSQFIGI</sequence>
<dbReference type="SUPFAM" id="SSF52768">
    <property type="entry name" value="Arginase/deacetylase"/>
    <property type="match status" value="1"/>
</dbReference>
<dbReference type="InterPro" id="IPR037138">
    <property type="entry name" value="His_deacetylse_dom_sf"/>
</dbReference>
<dbReference type="PANTHER" id="PTHR10625:SF25">
    <property type="entry name" value="HISTONE DEACETYLASE 18-RELATED"/>
    <property type="match status" value="1"/>
</dbReference>
<reference evidence="2 3" key="1">
    <citation type="submission" date="2020-10" db="EMBL/GenBank/DDBJ databases">
        <title>The Coptis chinensis genome and diversification of protoberbering-type alkaloids.</title>
        <authorList>
            <person name="Wang B."/>
            <person name="Shu S."/>
            <person name="Song C."/>
            <person name="Liu Y."/>
        </authorList>
    </citation>
    <scope>NUCLEOTIDE SEQUENCE [LARGE SCALE GENOMIC DNA]</scope>
    <source>
        <strain evidence="2">HL-2020</strain>
        <tissue evidence="2">Leaf</tissue>
    </source>
</reference>
<evidence type="ECO:0000313" key="2">
    <source>
        <dbReference type="EMBL" id="KAF9595165.1"/>
    </source>
</evidence>
<dbReference type="OrthoDB" id="424012at2759"/>
<evidence type="ECO:0000259" key="1">
    <source>
        <dbReference type="Pfam" id="PF00850"/>
    </source>
</evidence>
<dbReference type="Gene3D" id="3.40.800.20">
    <property type="entry name" value="Histone deacetylase domain"/>
    <property type="match status" value="1"/>
</dbReference>
<dbReference type="PANTHER" id="PTHR10625">
    <property type="entry name" value="HISTONE DEACETYLASE HDAC1-RELATED"/>
    <property type="match status" value="1"/>
</dbReference>
<proteinExistence type="predicted"/>
<gene>
    <name evidence="2" type="ORF">IFM89_037594</name>
</gene>
<dbReference type="GO" id="GO:0000118">
    <property type="term" value="C:histone deacetylase complex"/>
    <property type="evidence" value="ECO:0007669"/>
    <property type="project" value="TreeGrafter"/>
</dbReference>
<protein>
    <recommendedName>
        <fullName evidence="1">Histone deacetylase domain-containing protein</fullName>
    </recommendedName>
</protein>
<dbReference type="Pfam" id="PF00850">
    <property type="entry name" value="Hist_deacetyl"/>
    <property type="match status" value="1"/>
</dbReference>
<accession>A0A835LHP3</accession>
<comment type="caution">
    <text evidence="2">The sequence shown here is derived from an EMBL/GenBank/DDBJ whole genome shotgun (WGS) entry which is preliminary data.</text>
</comment>
<organism evidence="2 3">
    <name type="scientific">Coptis chinensis</name>
    <dbReference type="NCBI Taxonomy" id="261450"/>
    <lineage>
        <taxon>Eukaryota</taxon>
        <taxon>Viridiplantae</taxon>
        <taxon>Streptophyta</taxon>
        <taxon>Embryophyta</taxon>
        <taxon>Tracheophyta</taxon>
        <taxon>Spermatophyta</taxon>
        <taxon>Magnoliopsida</taxon>
        <taxon>Ranunculales</taxon>
        <taxon>Ranunculaceae</taxon>
        <taxon>Coptidoideae</taxon>
        <taxon>Coptis</taxon>
    </lineage>
</organism>
<feature type="domain" description="Histone deacetylase" evidence="1">
    <location>
        <begin position="1"/>
        <end position="74"/>
    </location>
</feature>
<keyword evidence="3" id="KW-1185">Reference proteome</keyword>
<dbReference type="GO" id="GO:0005737">
    <property type="term" value="C:cytoplasm"/>
    <property type="evidence" value="ECO:0007669"/>
    <property type="project" value="TreeGrafter"/>
</dbReference>
<dbReference type="GO" id="GO:0040029">
    <property type="term" value="P:epigenetic regulation of gene expression"/>
    <property type="evidence" value="ECO:0007669"/>
    <property type="project" value="TreeGrafter"/>
</dbReference>
<dbReference type="GO" id="GO:0004407">
    <property type="term" value="F:histone deacetylase activity"/>
    <property type="evidence" value="ECO:0007669"/>
    <property type="project" value="TreeGrafter"/>
</dbReference>
<dbReference type="EMBL" id="JADFTS010000008">
    <property type="protein sequence ID" value="KAF9595165.1"/>
    <property type="molecule type" value="Genomic_DNA"/>
</dbReference>
<dbReference type="AlphaFoldDB" id="A0A835LHP3"/>
<dbReference type="InterPro" id="IPR023801">
    <property type="entry name" value="His_deacetylse_dom"/>
</dbReference>
<name>A0A835LHP3_9MAGN</name>